<protein>
    <recommendedName>
        <fullName evidence="3">Reverse transcriptase domain-containing protein</fullName>
    </recommendedName>
</protein>
<dbReference type="AlphaFoldDB" id="A0A812P6L0"/>
<evidence type="ECO:0000313" key="2">
    <source>
        <dbReference type="Proteomes" id="UP000604046"/>
    </source>
</evidence>
<dbReference type="OrthoDB" id="408690at2759"/>
<sequence length="870" mass="95023">MADFNAGIREGVYNKFAALKSCDPNEAKRFLSTCFKGKQNFQVALTDEETGQLLSTQQALQALVEDLEARADVHAEQASAESCWVSEAVQGVRRAKAPASGLPGLPPLPQLTTASNPNLYSSAEFEQAVSSMQVRKQCIHGPLAAIKANVPEARELTLALVNLARAAEVTATSWCFRRITPLRKQGPRVVRKLKCLRPISLTTDMASVQDALWLARCKQQLETYTGHRQVGGKLDTILVILAVMLHVQIRHYQGLDTFLLFSDIQHAFDTASHDGMLLAAFLSGVVEVEWRLLDDFLKMDSASIMLGGVLSRALSLGAGIPQGKKFSVHVFSALLKHFGDILLSECAPANTVLPSFAADAISGLWASLTPAPSCMRQLRLGEQPSLQQMAAAIRQAPSITEARRVAIHLLAGIQERQKRAQCVELLGALPLGPLLFVDDVVTSFATDADIKHAVTYGLPSYARFAKAQFNLGPTKTAVMSCMDAAKSCLDHMSCDSYKLLGVLVDNQFSFSARSKQIIQIGKAMFDELSHLITELGLPPPVHAAAIVERVEPVVLYAAELLAMTPEVLPKLDLLQGEWAKGVLAGRAGSVLRGSLAVALLGWQLRLSSKALLRMFLCLAKIQLLPVDHPAALMLAVAKSLPSDTWWHAVESLRHQLREDSAAGTFPDILAANLCTQEMLVRAKQDSAVRKNLLLLYKTRILLPILCARDEAEFQKAATKHLVGMGLAFADLGCVRRQCDWSHLLPILKSSEWKLARLWAFARLTGMWPLSLLSELPPEVELDKCPFCDRCSVWIRHALCECPGTADLFVASGLALHASRGVEANLLMQMLFHSATEDAIDAARIRYVGRALAGSIEAYVRQKNWCVATTC</sequence>
<name>A0A812P6L0_9DINO</name>
<dbReference type="EMBL" id="CAJNDS010002150">
    <property type="protein sequence ID" value="CAE7352282.1"/>
    <property type="molecule type" value="Genomic_DNA"/>
</dbReference>
<evidence type="ECO:0000313" key="1">
    <source>
        <dbReference type="EMBL" id="CAE7352282.1"/>
    </source>
</evidence>
<comment type="caution">
    <text evidence="1">The sequence shown here is derived from an EMBL/GenBank/DDBJ whole genome shotgun (WGS) entry which is preliminary data.</text>
</comment>
<keyword evidence="2" id="KW-1185">Reference proteome</keyword>
<evidence type="ECO:0008006" key="3">
    <source>
        <dbReference type="Google" id="ProtNLM"/>
    </source>
</evidence>
<organism evidence="1 2">
    <name type="scientific">Symbiodinium natans</name>
    <dbReference type="NCBI Taxonomy" id="878477"/>
    <lineage>
        <taxon>Eukaryota</taxon>
        <taxon>Sar</taxon>
        <taxon>Alveolata</taxon>
        <taxon>Dinophyceae</taxon>
        <taxon>Suessiales</taxon>
        <taxon>Symbiodiniaceae</taxon>
        <taxon>Symbiodinium</taxon>
    </lineage>
</organism>
<reference evidence="1" key="1">
    <citation type="submission" date="2021-02" db="EMBL/GenBank/DDBJ databases">
        <authorList>
            <person name="Dougan E. K."/>
            <person name="Rhodes N."/>
            <person name="Thang M."/>
            <person name="Chan C."/>
        </authorList>
    </citation>
    <scope>NUCLEOTIDE SEQUENCE</scope>
</reference>
<dbReference type="Proteomes" id="UP000604046">
    <property type="component" value="Unassembled WGS sequence"/>
</dbReference>
<gene>
    <name evidence="1" type="ORF">SNAT2548_LOCUS18593</name>
</gene>
<proteinExistence type="predicted"/>
<accession>A0A812P6L0</accession>